<dbReference type="HOGENOM" id="CLU_2607737_0_0_1"/>
<dbReference type="AlphaFoldDB" id="A0A024SF11"/>
<evidence type="ECO:0000313" key="2">
    <source>
        <dbReference type="Proteomes" id="UP000024376"/>
    </source>
</evidence>
<gene>
    <name evidence="1" type="ORF">M419DRAFT_122950</name>
</gene>
<reference evidence="2" key="1">
    <citation type="journal article" date="2013" name="Ind. Biotechnol.">
        <title>Comparative genomics analysis of Trichoderma reesei strains.</title>
        <authorList>
            <person name="Koike H."/>
            <person name="Aerts A."/>
            <person name="LaButti K."/>
            <person name="Grigoriev I.V."/>
            <person name="Baker S.E."/>
        </authorList>
    </citation>
    <scope>NUCLEOTIDE SEQUENCE [LARGE SCALE GENOMIC DNA]</scope>
    <source>
        <strain evidence="2">ATCC 56765 / BCRC 32924 / NRRL 11460 / Rut C-30</strain>
    </source>
</reference>
<proteinExistence type="predicted"/>
<sequence>MLSSFGEPTGRQLCTFTIIGPSNQNSRTAGSVPRERKETSILLDYWFPVYIPLTRSPLKEAWNNTALFMEVVLHPHGRN</sequence>
<accession>A0A024SF11</accession>
<dbReference type="EMBL" id="KI911144">
    <property type="protein sequence ID" value="ETS03116.1"/>
    <property type="molecule type" value="Genomic_DNA"/>
</dbReference>
<organism evidence="1 2">
    <name type="scientific">Hypocrea jecorina (strain ATCC 56765 / BCRC 32924 / NRRL 11460 / Rut C-30)</name>
    <name type="common">Trichoderma reesei</name>
    <dbReference type="NCBI Taxonomy" id="1344414"/>
    <lineage>
        <taxon>Eukaryota</taxon>
        <taxon>Fungi</taxon>
        <taxon>Dikarya</taxon>
        <taxon>Ascomycota</taxon>
        <taxon>Pezizomycotina</taxon>
        <taxon>Sordariomycetes</taxon>
        <taxon>Hypocreomycetidae</taxon>
        <taxon>Hypocreales</taxon>
        <taxon>Hypocreaceae</taxon>
        <taxon>Trichoderma</taxon>
    </lineage>
</organism>
<evidence type="ECO:0000313" key="1">
    <source>
        <dbReference type="EMBL" id="ETS03116.1"/>
    </source>
</evidence>
<dbReference type="Proteomes" id="UP000024376">
    <property type="component" value="Unassembled WGS sequence"/>
</dbReference>
<name>A0A024SF11_HYPJR</name>
<protein>
    <submittedName>
        <fullName evidence="1">Uncharacterized protein</fullName>
    </submittedName>
</protein>
<dbReference type="KEGG" id="trr:M419DRAFT_122950"/>